<evidence type="ECO:0000313" key="2">
    <source>
        <dbReference type="Proteomes" id="UP000238375"/>
    </source>
</evidence>
<proteinExistence type="predicted"/>
<accession>A0A2T0SL89</accession>
<keyword evidence="2" id="KW-1185">Reference proteome</keyword>
<gene>
    <name evidence="1" type="ORF">CLV58_11845</name>
</gene>
<dbReference type="OrthoDB" id="9912898at2"/>
<name>A0A2T0SL89_9BACT</name>
<dbReference type="AlphaFoldDB" id="A0A2T0SL89"/>
<evidence type="ECO:0000313" key="1">
    <source>
        <dbReference type="EMBL" id="PRY34174.1"/>
    </source>
</evidence>
<dbReference type="Proteomes" id="UP000238375">
    <property type="component" value="Unassembled WGS sequence"/>
</dbReference>
<dbReference type="RefSeq" id="WP_146141481.1">
    <property type="nucleotide sequence ID" value="NZ_PVTE01000018.1"/>
</dbReference>
<comment type="caution">
    <text evidence="1">The sequence shown here is derived from an EMBL/GenBank/DDBJ whole genome shotgun (WGS) entry which is preliminary data.</text>
</comment>
<reference evidence="1 2" key="1">
    <citation type="submission" date="2018-03" db="EMBL/GenBank/DDBJ databases">
        <title>Genomic Encyclopedia of Archaeal and Bacterial Type Strains, Phase II (KMG-II): from individual species to whole genera.</title>
        <authorList>
            <person name="Goeker M."/>
        </authorList>
    </citation>
    <scope>NUCLEOTIDE SEQUENCE [LARGE SCALE GENOMIC DNA]</scope>
    <source>
        <strain evidence="1 2">DSM 28354</strain>
    </source>
</reference>
<protein>
    <submittedName>
        <fullName evidence="1">Uncharacterized protein</fullName>
    </submittedName>
</protein>
<organism evidence="1 2">
    <name type="scientific">Spirosoma oryzae</name>
    <dbReference type="NCBI Taxonomy" id="1469603"/>
    <lineage>
        <taxon>Bacteria</taxon>
        <taxon>Pseudomonadati</taxon>
        <taxon>Bacteroidota</taxon>
        <taxon>Cytophagia</taxon>
        <taxon>Cytophagales</taxon>
        <taxon>Cytophagaceae</taxon>
        <taxon>Spirosoma</taxon>
    </lineage>
</organism>
<dbReference type="EMBL" id="PVTE01000018">
    <property type="protein sequence ID" value="PRY34174.1"/>
    <property type="molecule type" value="Genomic_DNA"/>
</dbReference>
<sequence>MTNALNTPIQLASSPRGEVVLYADTALWYSFRFGALQRYLTADEFHRLHESAMSFELNALPDAARNMLTPSSTGEAPVVTLFGRLTRHDLLELKALLGRAALLVTALNRIWNDLN</sequence>